<reference evidence="3" key="2">
    <citation type="submission" date="2020-04" db="EMBL/GenBank/DDBJ databases">
        <authorList>
            <consortium name="NCBI Genome Project"/>
        </authorList>
    </citation>
    <scope>NUCLEOTIDE SEQUENCE</scope>
    <source>
        <strain evidence="3">CBS 304.34</strain>
    </source>
</reference>
<evidence type="ECO:0000313" key="1">
    <source>
        <dbReference type="EMBL" id="KAF2812348.1"/>
    </source>
</evidence>
<dbReference type="EMBL" id="MU003697">
    <property type="protein sequence ID" value="KAF2812348.1"/>
    <property type="molecule type" value="Genomic_DNA"/>
</dbReference>
<accession>A0A6A6YUX2</accession>
<reference evidence="3" key="3">
    <citation type="submission" date="2025-04" db="UniProtKB">
        <authorList>
            <consortium name="RefSeq"/>
        </authorList>
    </citation>
    <scope>IDENTIFICATION</scope>
    <source>
        <strain evidence="3">CBS 304.34</strain>
    </source>
</reference>
<dbReference type="AlphaFoldDB" id="A0A6A6YUX2"/>
<organism evidence="1">
    <name type="scientific">Mytilinidion resinicola</name>
    <dbReference type="NCBI Taxonomy" id="574789"/>
    <lineage>
        <taxon>Eukaryota</taxon>
        <taxon>Fungi</taxon>
        <taxon>Dikarya</taxon>
        <taxon>Ascomycota</taxon>
        <taxon>Pezizomycotina</taxon>
        <taxon>Dothideomycetes</taxon>
        <taxon>Pleosporomycetidae</taxon>
        <taxon>Mytilinidiales</taxon>
        <taxon>Mytilinidiaceae</taxon>
        <taxon>Mytilinidion</taxon>
    </lineage>
</organism>
<evidence type="ECO:0000313" key="2">
    <source>
        <dbReference type="Proteomes" id="UP000504636"/>
    </source>
</evidence>
<proteinExistence type="predicted"/>
<dbReference type="GeneID" id="54460422"/>
<gene>
    <name evidence="1 3" type="ORF">BDZ99DRAFT_461070</name>
</gene>
<evidence type="ECO:0000313" key="3">
    <source>
        <dbReference type="RefSeq" id="XP_033579312.1"/>
    </source>
</evidence>
<dbReference type="RefSeq" id="XP_033579312.1">
    <property type="nucleotide sequence ID" value="XM_033719529.1"/>
</dbReference>
<protein>
    <submittedName>
        <fullName evidence="1 3">Uncharacterized protein</fullName>
    </submittedName>
</protein>
<reference evidence="1 3" key="1">
    <citation type="journal article" date="2020" name="Stud. Mycol.">
        <title>101 Dothideomycetes genomes: a test case for predicting lifestyles and emergence of pathogens.</title>
        <authorList>
            <person name="Haridas S."/>
            <person name="Albert R."/>
            <person name="Binder M."/>
            <person name="Bloem J."/>
            <person name="Labutti K."/>
            <person name="Salamov A."/>
            <person name="Andreopoulos B."/>
            <person name="Baker S."/>
            <person name="Barry K."/>
            <person name="Bills G."/>
            <person name="Bluhm B."/>
            <person name="Cannon C."/>
            <person name="Castanera R."/>
            <person name="Culley D."/>
            <person name="Daum C."/>
            <person name="Ezra D."/>
            <person name="Gonzalez J."/>
            <person name="Henrissat B."/>
            <person name="Kuo A."/>
            <person name="Liang C."/>
            <person name="Lipzen A."/>
            <person name="Lutzoni F."/>
            <person name="Magnuson J."/>
            <person name="Mondo S."/>
            <person name="Nolan M."/>
            <person name="Ohm R."/>
            <person name="Pangilinan J."/>
            <person name="Park H.-J."/>
            <person name="Ramirez L."/>
            <person name="Alfaro M."/>
            <person name="Sun H."/>
            <person name="Tritt A."/>
            <person name="Yoshinaga Y."/>
            <person name="Zwiers L.-H."/>
            <person name="Turgeon B."/>
            <person name="Goodwin S."/>
            <person name="Spatafora J."/>
            <person name="Crous P."/>
            <person name="Grigoriev I."/>
        </authorList>
    </citation>
    <scope>NUCLEOTIDE SEQUENCE</scope>
    <source>
        <strain evidence="1 3">CBS 304.34</strain>
    </source>
</reference>
<keyword evidence="2" id="KW-1185">Reference proteome</keyword>
<sequence>MALGHGLSNSLVIGVAESRLLPKVLLQSLRLFPQSRNRFILPSFRGFCRFRAFGGWSASSFYFVYAFTGYGWCGKVRPSDF</sequence>
<name>A0A6A6YUX2_9PEZI</name>
<dbReference type="Proteomes" id="UP000504636">
    <property type="component" value="Unplaced"/>
</dbReference>